<accession>A0A388KEJ0</accession>
<reference evidence="2 3" key="1">
    <citation type="journal article" date="2018" name="Cell">
        <title>The Chara Genome: Secondary Complexity and Implications for Plant Terrestrialization.</title>
        <authorList>
            <person name="Nishiyama T."/>
            <person name="Sakayama H."/>
            <person name="Vries J.D."/>
            <person name="Buschmann H."/>
            <person name="Saint-Marcoux D."/>
            <person name="Ullrich K.K."/>
            <person name="Haas F.B."/>
            <person name="Vanderstraeten L."/>
            <person name="Becker D."/>
            <person name="Lang D."/>
            <person name="Vosolsobe S."/>
            <person name="Rombauts S."/>
            <person name="Wilhelmsson P.K.I."/>
            <person name="Janitza P."/>
            <person name="Kern R."/>
            <person name="Heyl A."/>
            <person name="Rumpler F."/>
            <person name="Villalobos L.I.A.C."/>
            <person name="Clay J.M."/>
            <person name="Skokan R."/>
            <person name="Toyoda A."/>
            <person name="Suzuki Y."/>
            <person name="Kagoshima H."/>
            <person name="Schijlen E."/>
            <person name="Tajeshwar N."/>
            <person name="Catarino B."/>
            <person name="Hetherington A.J."/>
            <person name="Saltykova A."/>
            <person name="Bonnot C."/>
            <person name="Breuninger H."/>
            <person name="Symeonidi A."/>
            <person name="Radhakrishnan G.V."/>
            <person name="Van Nieuwerburgh F."/>
            <person name="Deforce D."/>
            <person name="Chang C."/>
            <person name="Karol K.G."/>
            <person name="Hedrich R."/>
            <person name="Ulvskov P."/>
            <person name="Glockner G."/>
            <person name="Delwiche C.F."/>
            <person name="Petrasek J."/>
            <person name="Van de Peer Y."/>
            <person name="Friml J."/>
            <person name="Beilby M."/>
            <person name="Dolan L."/>
            <person name="Kohara Y."/>
            <person name="Sugano S."/>
            <person name="Fujiyama A."/>
            <person name="Delaux P.-M."/>
            <person name="Quint M."/>
            <person name="TheiBen G."/>
            <person name="Hagemann M."/>
            <person name="Harholt J."/>
            <person name="Dunand C."/>
            <person name="Zachgo S."/>
            <person name="Langdale J."/>
            <person name="Maumus F."/>
            <person name="Straeten D.V.D."/>
            <person name="Gould S.B."/>
            <person name="Rensing S.A."/>
        </authorList>
    </citation>
    <scope>NUCLEOTIDE SEQUENCE [LARGE SCALE GENOMIC DNA]</scope>
    <source>
        <strain evidence="2 3">S276</strain>
    </source>
</reference>
<gene>
    <name evidence="2" type="ORF">CBR_g2995</name>
</gene>
<dbReference type="Proteomes" id="UP000265515">
    <property type="component" value="Unassembled WGS sequence"/>
</dbReference>
<keyword evidence="3" id="KW-1185">Reference proteome</keyword>
<evidence type="ECO:0000256" key="1">
    <source>
        <dbReference type="SAM" id="MobiDB-lite"/>
    </source>
</evidence>
<evidence type="ECO:0000313" key="3">
    <source>
        <dbReference type="Proteomes" id="UP000265515"/>
    </source>
</evidence>
<protein>
    <submittedName>
        <fullName evidence="2">Uncharacterized protein</fullName>
    </submittedName>
</protein>
<comment type="caution">
    <text evidence="2">The sequence shown here is derived from an EMBL/GenBank/DDBJ whole genome shotgun (WGS) entry which is preliminary data.</text>
</comment>
<name>A0A388KEJ0_CHABU</name>
<dbReference type="AlphaFoldDB" id="A0A388KEJ0"/>
<proteinExistence type="predicted"/>
<dbReference type="Gramene" id="GBG68451">
    <property type="protein sequence ID" value="GBG68451"/>
    <property type="gene ID" value="CBR_g2995"/>
</dbReference>
<feature type="compositionally biased region" description="Acidic residues" evidence="1">
    <location>
        <begin position="228"/>
        <end position="237"/>
    </location>
</feature>
<dbReference type="EMBL" id="BFEA01000100">
    <property type="protein sequence ID" value="GBG68451.1"/>
    <property type="molecule type" value="Genomic_DNA"/>
</dbReference>
<feature type="compositionally biased region" description="Acidic residues" evidence="1">
    <location>
        <begin position="78"/>
        <end position="94"/>
    </location>
</feature>
<feature type="compositionally biased region" description="Basic and acidic residues" evidence="1">
    <location>
        <begin position="95"/>
        <end position="111"/>
    </location>
</feature>
<evidence type="ECO:0000313" key="2">
    <source>
        <dbReference type="EMBL" id="GBG68451.1"/>
    </source>
</evidence>
<feature type="region of interest" description="Disordered" evidence="1">
    <location>
        <begin position="1"/>
        <end position="254"/>
    </location>
</feature>
<organism evidence="2 3">
    <name type="scientific">Chara braunii</name>
    <name type="common">Braun's stonewort</name>
    <dbReference type="NCBI Taxonomy" id="69332"/>
    <lineage>
        <taxon>Eukaryota</taxon>
        <taxon>Viridiplantae</taxon>
        <taxon>Streptophyta</taxon>
        <taxon>Charophyceae</taxon>
        <taxon>Charales</taxon>
        <taxon>Characeae</taxon>
        <taxon>Chara</taxon>
    </lineage>
</organism>
<feature type="compositionally biased region" description="Polar residues" evidence="1">
    <location>
        <begin position="7"/>
        <end position="18"/>
    </location>
</feature>
<sequence>MECAGPSQPSRRQDQGTPVITYKRKALTTRPSPNCQKDEGGASWKAVLREISEGSDEETEDDSRICVGRHPEGNHGVDDDECGVDEDDVEEENNEREREREDREESMHDCEGGEFQQYYEDDGGDGENDHFYPVGDDDGRQEQSADVGVDDATGERSEASVQKRKRQSSTSPTADKRAAKKLTVAASRQTLKASQEAVAESVKKRKGSASTRATKADKRPPKRKQMVDEGDYGEDAEGVPPRDVSEQTQPSANTCDEAIDTIRCFFLEFDEDGFAKKKREHI</sequence>